<evidence type="ECO:0000256" key="2">
    <source>
        <dbReference type="ARBA" id="ARBA00022679"/>
    </source>
</evidence>
<evidence type="ECO:0000256" key="7">
    <source>
        <dbReference type="PROSITE-ProRule" id="PRU01373"/>
    </source>
</evidence>
<dbReference type="UniPathway" id="UPA00219"/>
<dbReference type="InterPro" id="IPR050979">
    <property type="entry name" value="LD-transpeptidase"/>
</dbReference>
<evidence type="ECO:0000256" key="8">
    <source>
        <dbReference type="SAM" id="MobiDB-lite"/>
    </source>
</evidence>
<dbReference type="Gene3D" id="2.60.40.3710">
    <property type="match status" value="1"/>
</dbReference>
<feature type="domain" description="L,D-TPase catalytic" evidence="9">
    <location>
        <begin position="267"/>
        <end position="388"/>
    </location>
</feature>
<dbReference type="GO" id="GO:0016746">
    <property type="term" value="F:acyltransferase activity"/>
    <property type="evidence" value="ECO:0007669"/>
    <property type="project" value="UniProtKB-KW"/>
</dbReference>
<evidence type="ECO:0000313" key="10">
    <source>
        <dbReference type="EMBL" id="AZI58199.1"/>
    </source>
</evidence>
<feature type="active site" description="Proton donor/acceptor" evidence="7">
    <location>
        <position position="346"/>
    </location>
</feature>
<dbReference type="Proteomes" id="UP000268084">
    <property type="component" value="Chromosome"/>
</dbReference>
<dbReference type="PANTHER" id="PTHR30582:SF2">
    <property type="entry name" value="L,D-TRANSPEPTIDASE YCIB-RELATED"/>
    <property type="match status" value="1"/>
</dbReference>
<dbReference type="Gene3D" id="2.40.440.10">
    <property type="entry name" value="L,D-transpeptidase catalytic domain-like"/>
    <property type="match status" value="1"/>
</dbReference>
<dbReference type="InterPro" id="IPR038063">
    <property type="entry name" value="Transpep_catalytic_dom"/>
</dbReference>
<proteinExistence type="predicted"/>
<reference evidence="10 11" key="1">
    <citation type="submission" date="2018-11" db="EMBL/GenBank/DDBJ databases">
        <authorList>
            <person name="Da X."/>
        </authorList>
    </citation>
    <scope>NUCLEOTIDE SEQUENCE [LARGE SCALE GENOMIC DNA]</scope>
    <source>
        <strain evidence="10 11">S14-144</strain>
    </source>
</reference>
<dbReference type="AlphaFoldDB" id="A0A3G8ZLJ3"/>
<keyword evidence="3 7" id="KW-0133">Cell shape</keyword>
<dbReference type="CDD" id="cd13432">
    <property type="entry name" value="LDT_IgD_like_2"/>
    <property type="match status" value="1"/>
</dbReference>
<sequence length="417" mass="43127">MFAGGSAAPVDSTTVIVTAGDPTPAPASSAGSSGKAPLSGVVTVPPASVETPGASASATAVPVPAKTVIAASATPAFGSTDIAPSAPVTVTVPQGSITDFALTNPDGKKVEGKLSADNRTWTLGEVLGYGKVYTAAGTVTAADGSTTPISGTFTTVSPTSRVSTRISPGDGEVVGVAAPVIVKFSVKPGDRALVQKSLVITTTPAVEGSWGWVQHDDGQWAADWRPKDYWPANTVVHVEANTYGVDFGGGNWGGDDLTSDFTIGRNQVVKADVNSHELVVYQAGVVVATYDASYGKGTNEDQTTRSGIHVVSEKFQDKLMSNPKYGYENLLEHWAVRISANGEFIHANPNTVSQQGNTNVSNGCVNLSSEHAEAYFNSAIYGDPVEVTGTDVPLSAKDGDIFDWSVPYNVWQSLSAS</sequence>
<dbReference type="PANTHER" id="PTHR30582">
    <property type="entry name" value="L,D-TRANSPEPTIDASE"/>
    <property type="match status" value="1"/>
</dbReference>
<reference evidence="10 11" key="2">
    <citation type="submission" date="2018-12" db="EMBL/GenBank/DDBJ databases">
        <title>Nakamurella antarcticus sp. nov., isolated from Antarctica South Shetland Islands soil.</title>
        <authorList>
            <person name="Peng F."/>
        </authorList>
    </citation>
    <scope>NUCLEOTIDE SEQUENCE [LARGE SCALE GENOMIC DNA]</scope>
    <source>
        <strain evidence="10 11">S14-144</strain>
    </source>
</reference>
<dbReference type="GO" id="GO:0071972">
    <property type="term" value="F:peptidoglycan L,D-transpeptidase activity"/>
    <property type="evidence" value="ECO:0007669"/>
    <property type="project" value="TreeGrafter"/>
</dbReference>
<evidence type="ECO:0000256" key="6">
    <source>
        <dbReference type="ARBA" id="ARBA00023316"/>
    </source>
</evidence>
<dbReference type="SUPFAM" id="SSF141523">
    <property type="entry name" value="L,D-transpeptidase catalytic domain-like"/>
    <property type="match status" value="1"/>
</dbReference>
<keyword evidence="11" id="KW-1185">Reference proteome</keyword>
<name>A0A3G8ZLJ3_9ACTN</name>
<dbReference type="KEGG" id="nak:EH165_08670"/>
<evidence type="ECO:0000313" key="11">
    <source>
        <dbReference type="Proteomes" id="UP000268084"/>
    </source>
</evidence>
<dbReference type="GO" id="GO:0071555">
    <property type="term" value="P:cell wall organization"/>
    <property type="evidence" value="ECO:0007669"/>
    <property type="project" value="UniProtKB-UniRule"/>
</dbReference>
<keyword evidence="4 7" id="KW-0573">Peptidoglycan synthesis</keyword>
<dbReference type="OrthoDB" id="5242354at2"/>
<dbReference type="InterPro" id="IPR005490">
    <property type="entry name" value="LD_TPept_cat_dom"/>
</dbReference>
<dbReference type="Gene3D" id="2.60.40.3780">
    <property type="match status" value="1"/>
</dbReference>
<evidence type="ECO:0000256" key="5">
    <source>
        <dbReference type="ARBA" id="ARBA00023315"/>
    </source>
</evidence>
<accession>A0A3G8ZLJ3</accession>
<protein>
    <submittedName>
        <fullName evidence="10">L,D-transpeptidase</fullName>
    </submittedName>
</protein>
<dbReference type="EMBL" id="CP034170">
    <property type="protein sequence ID" value="AZI58199.1"/>
    <property type="molecule type" value="Genomic_DNA"/>
</dbReference>
<evidence type="ECO:0000256" key="1">
    <source>
        <dbReference type="ARBA" id="ARBA00004752"/>
    </source>
</evidence>
<dbReference type="Pfam" id="PF17964">
    <property type="entry name" value="Big_10"/>
    <property type="match status" value="1"/>
</dbReference>
<evidence type="ECO:0000256" key="4">
    <source>
        <dbReference type="ARBA" id="ARBA00022984"/>
    </source>
</evidence>
<keyword evidence="2" id="KW-0808">Transferase</keyword>
<dbReference type="InterPro" id="IPR041280">
    <property type="entry name" value="Big_10"/>
</dbReference>
<keyword evidence="5" id="KW-0012">Acyltransferase</keyword>
<organism evidence="10 11">
    <name type="scientific">Nakamurella antarctica</name>
    <dbReference type="NCBI Taxonomy" id="1902245"/>
    <lineage>
        <taxon>Bacteria</taxon>
        <taxon>Bacillati</taxon>
        <taxon>Actinomycetota</taxon>
        <taxon>Actinomycetes</taxon>
        <taxon>Nakamurellales</taxon>
        <taxon>Nakamurellaceae</taxon>
        <taxon>Nakamurella</taxon>
    </lineage>
</organism>
<dbReference type="GO" id="GO:0005576">
    <property type="term" value="C:extracellular region"/>
    <property type="evidence" value="ECO:0007669"/>
    <property type="project" value="TreeGrafter"/>
</dbReference>
<feature type="region of interest" description="Disordered" evidence="8">
    <location>
        <begin position="18"/>
        <end position="40"/>
    </location>
</feature>
<dbReference type="GO" id="GO:0018104">
    <property type="term" value="P:peptidoglycan-protein cross-linking"/>
    <property type="evidence" value="ECO:0007669"/>
    <property type="project" value="TreeGrafter"/>
</dbReference>
<comment type="pathway">
    <text evidence="1 7">Cell wall biogenesis; peptidoglycan biosynthesis.</text>
</comment>
<feature type="compositionally biased region" description="Low complexity" evidence="8">
    <location>
        <begin position="19"/>
        <end position="40"/>
    </location>
</feature>
<gene>
    <name evidence="10" type="ORF">EH165_08670</name>
</gene>
<dbReference type="Pfam" id="PF03734">
    <property type="entry name" value="YkuD"/>
    <property type="match status" value="1"/>
</dbReference>
<dbReference type="CDD" id="cd16913">
    <property type="entry name" value="YkuD_like"/>
    <property type="match status" value="1"/>
</dbReference>
<evidence type="ECO:0000259" key="9">
    <source>
        <dbReference type="PROSITE" id="PS52029"/>
    </source>
</evidence>
<evidence type="ECO:0000256" key="3">
    <source>
        <dbReference type="ARBA" id="ARBA00022960"/>
    </source>
</evidence>
<keyword evidence="6 7" id="KW-0961">Cell wall biogenesis/degradation</keyword>
<dbReference type="GO" id="GO:0008360">
    <property type="term" value="P:regulation of cell shape"/>
    <property type="evidence" value="ECO:0007669"/>
    <property type="project" value="UniProtKB-UniRule"/>
</dbReference>
<feature type="active site" description="Nucleophile" evidence="7">
    <location>
        <position position="364"/>
    </location>
</feature>
<dbReference type="PROSITE" id="PS52029">
    <property type="entry name" value="LD_TPASE"/>
    <property type="match status" value="1"/>
</dbReference>